<evidence type="ECO:0000256" key="1">
    <source>
        <dbReference type="ARBA" id="ARBA00004496"/>
    </source>
</evidence>
<dbReference type="PANTHER" id="PTHR19849">
    <property type="entry name" value="PHOSPHOLIPASE A-2-ACTIVATING PROTEIN"/>
    <property type="match status" value="1"/>
</dbReference>
<dbReference type="Pfam" id="PF00400">
    <property type="entry name" value="WD40"/>
    <property type="match status" value="4"/>
</dbReference>
<evidence type="ECO:0000256" key="3">
    <source>
        <dbReference type="ARBA" id="ARBA00022490"/>
    </source>
</evidence>
<keyword evidence="4 6" id="KW-0853">WD repeat</keyword>
<dbReference type="InterPro" id="IPR001680">
    <property type="entry name" value="WD40_rpt"/>
</dbReference>
<dbReference type="InterPro" id="IPR015155">
    <property type="entry name" value="PFU"/>
</dbReference>
<feature type="domain" description="PUL" evidence="9">
    <location>
        <begin position="566"/>
        <end position="838"/>
    </location>
</feature>
<feature type="region of interest" description="Disordered" evidence="7">
    <location>
        <begin position="516"/>
        <end position="558"/>
    </location>
</feature>
<evidence type="ECO:0000259" key="9">
    <source>
        <dbReference type="PROSITE" id="PS51396"/>
    </source>
</evidence>
<dbReference type="GO" id="GO:0010992">
    <property type="term" value="P:ubiquitin recycling"/>
    <property type="evidence" value="ECO:0007669"/>
    <property type="project" value="TreeGrafter"/>
</dbReference>
<keyword evidence="10" id="KW-1185">Reference proteome</keyword>
<dbReference type="Pfam" id="PF08324">
    <property type="entry name" value="PUL"/>
    <property type="match status" value="1"/>
</dbReference>
<feature type="domain" description="PFU" evidence="8">
    <location>
        <begin position="381"/>
        <end position="483"/>
    </location>
</feature>
<dbReference type="Gene3D" id="1.25.10.10">
    <property type="entry name" value="Leucine-rich Repeat Variant"/>
    <property type="match status" value="1"/>
</dbReference>
<dbReference type="Pfam" id="PF09070">
    <property type="entry name" value="PFU"/>
    <property type="match status" value="2"/>
</dbReference>
<accession>A0A914UR45</accession>
<feature type="repeat" description="WD" evidence="6">
    <location>
        <begin position="143"/>
        <end position="175"/>
    </location>
</feature>
<dbReference type="InterPro" id="IPR020472">
    <property type="entry name" value="WD40_PAC1"/>
</dbReference>
<feature type="compositionally biased region" description="Low complexity" evidence="7">
    <location>
        <begin position="519"/>
        <end position="533"/>
    </location>
</feature>
<dbReference type="InterPro" id="IPR013535">
    <property type="entry name" value="PUL_dom"/>
</dbReference>
<protein>
    <submittedName>
        <fullName evidence="11">Phospholipase A-2-activating protein</fullName>
    </submittedName>
</protein>
<dbReference type="CDD" id="cd00200">
    <property type="entry name" value="WD40"/>
    <property type="match status" value="1"/>
</dbReference>
<evidence type="ECO:0000313" key="10">
    <source>
        <dbReference type="Proteomes" id="UP000887566"/>
    </source>
</evidence>
<dbReference type="InterPro" id="IPR038122">
    <property type="entry name" value="PFU_sf"/>
</dbReference>
<dbReference type="PROSITE" id="PS51394">
    <property type="entry name" value="PFU"/>
    <property type="match status" value="1"/>
</dbReference>
<dbReference type="GO" id="GO:0005634">
    <property type="term" value="C:nucleus"/>
    <property type="evidence" value="ECO:0007669"/>
    <property type="project" value="TreeGrafter"/>
</dbReference>
<feature type="repeat" description="WD" evidence="6">
    <location>
        <begin position="184"/>
        <end position="224"/>
    </location>
</feature>
<evidence type="ECO:0000256" key="2">
    <source>
        <dbReference type="ARBA" id="ARBA00008495"/>
    </source>
</evidence>
<dbReference type="GO" id="GO:0043161">
    <property type="term" value="P:proteasome-mediated ubiquitin-dependent protein catabolic process"/>
    <property type="evidence" value="ECO:0007669"/>
    <property type="project" value="TreeGrafter"/>
</dbReference>
<evidence type="ECO:0000259" key="8">
    <source>
        <dbReference type="PROSITE" id="PS51394"/>
    </source>
</evidence>
<dbReference type="GO" id="GO:0043130">
    <property type="term" value="F:ubiquitin binding"/>
    <property type="evidence" value="ECO:0007669"/>
    <property type="project" value="TreeGrafter"/>
</dbReference>
<organism evidence="10 11">
    <name type="scientific">Plectus sambesii</name>
    <dbReference type="NCBI Taxonomy" id="2011161"/>
    <lineage>
        <taxon>Eukaryota</taxon>
        <taxon>Metazoa</taxon>
        <taxon>Ecdysozoa</taxon>
        <taxon>Nematoda</taxon>
        <taxon>Chromadorea</taxon>
        <taxon>Plectida</taxon>
        <taxon>Plectina</taxon>
        <taxon>Plectoidea</taxon>
        <taxon>Plectidae</taxon>
        <taxon>Plectus</taxon>
    </lineage>
</organism>
<evidence type="ECO:0000256" key="7">
    <source>
        <dbReference type="SAM" id="MobiDB-lite"/>
    </source>
</evidence>
<dbReference type="GO" id="GO:0005737">
    <property type="term" value="C:cytoplasm"/>
    <property type="evidence" value="ECO:0007669"/>
    <property type="project" value="UniProtKB-SubCell"/>
</dbReference>
<dbReference type="Gene3D" id="2.130.10.10">
    <property type="entry name" value="YVTN repeat-like/Quinoprotein amine dehydrogenase"/>
    <property type="match status" value="1"/>
</dbReference>
<dbReference type="PROSITE" id="PS50294">
    <property type="entry name" value="WD_REPEATS_REGION"/>
    <property type="match status" value="3"/>
</dbReference>
<feature type="repeat" description="WD" evidence="6">
    <location>
        <begin position="10"/>
        <end position="49"/>
    </location>
</feature>
<evidence type="ECO:0000256" key="4">
    <source>
        <dbReference type="ARBA" id="ARBA00022574"/>
    </source>
</evidence>
<dbReference type="InterPro" id="IPR016024">
    <property type="entry name" value="ARM-type_fold"/>
</dbReference>
<dbReference type="Gene3D" id="3.10.20.870">
    <property type="entry name" value="PFU (PLAA family ubiquitin binding), C-terminal domain"/>
    <property type="match status" value="2"/>
</dbReference>
<evidence type="ECO:0000256" key="5">
    <source>
        <dbReference type="ARBA" id="ARBA00022737"/>
    </source>
</evidence>
<name>A0A914UR45_9BILA</name>
<evidence type="ECO:0000256" key="6">
    <source>
        <dbReference type="PROSITE-ProRule" id="PRU00221"/>
    </source>
</evidence>
<reference evidence="11" key="1">
    <citation type="submission" date="2022-11" db="UniProtKB">
        <authorList>
            <consortium name="WormBaseParasite"/>
        </authorList>
    </citation>
    <scope>IDENTIFICATION</scope>
</reference>
<dbReference type="PANTHER" id="PTHR19849:SF0">
    <property type="entry name" value="PHOSPHOLIPASE A-2-ACTIVATING PROTEIN"/>
    <property type="match status" value="1"/>
</dbReference>
<evidence type="ECO:0000313" key="11">
    <source>
        <dbReference type="WBParaSite" id="PSAMB.scaffold1154size35204.g11440.t1"/>
    </source>
</evidence>
<dbReference type="SUPFAM" id="SSF48371">
    <property type="entry name" value="ARM repeat"/>
    <property type="match status" value="1"/>
</dbReference>
<dbReference type="InterPro" id="IPR015943">
    <property type="entry name" value="WD40/YVTN_repeat-like_dom_sf"/>
</dbReference>
<comment type="similarity">
    <text evidence="2">Belongs to the WD repeat PLAP family.</text>
</comment>
<comment type="subcellular location">
    <subcellularLocation>
        <location evidence="1">Cytoplasm</location>
    </subcellularLocation>
</comment>
<dbReference type="SUPFAM" id="SSF50978">
    <property type="entry name" value="WD40 repeat-like"/>
    <property type="match status" value="1"/>
</dbReference>
<dbReference type="InterPro" id="IPR011989">
    <property type="entry name" value="ARM-like"/>
</dbReference>
<dbReference type="WBParaSite" id="PSAMB.scaffold1154size35204.g11440.t1">
    <property type="protein sequence ID" value="PSAMB.scaffold1154size35204.g11440.t1"/>
    <property type="gene ID" value="PSAMB.scaffold1154size35204.g11440"/>
</dbReference>
<dbReference type="PROSITE" id="PS50082">
    <property type="entry name" value="WD_REPEATS_2"/>
    <property type="match status" value="4"/>
</dbReference>
<keyword evidence="5" id="KW-0677">Repeat</keyword>
<dbReference type="PRINTS" id="PR00320">
    <property type="entry name" value="GPROTEINBRPT"/>
</dbReference>
<feature type="repeat" description="WD" evidence="6">
    <location>
        <begin position="97"/>
        <end position="128"/>
    </location>
</feature>
<dbReference type="AlphaFoldDB" id="A0A914UR45"/>
<dbReference type="SMART" id="SM00320">
    <property type="entry name" value="WD40"/>
    <property type="match status" value="5"/>
</dbReference>
<dbReference type="InterPro" id="IPR036322">
    <property type="entry name" value="WD40_repeat_dom_sf"/>
</dbReference>
<sequence>MAEFKLSRAVEGHRNDVKCLTAFPGSIVSGSRDETVKFWTLRGSEYTESLSLPQSLVVNSLALYRPVDGGAWIVFAGRKDGSIGAFSAGSSDPVAVLHEHKSNVCTLFVDAEQKILMSGSWDANAIVWPIDQLASGSFNALGLVGHTMSVWSVSTVPNMPDHYLTGSADKTIRFWHHDNQLRSFHGHSDVVRSILTLSSSNFLTCSNDSTIRLWDLMTGECLAKYSSLSGEYLYSMCRVGPSASLLATSSEGGLLEFWSLDPELFRLAPKQHIKIPAESLWSVTGLSNGDVAVGASDSRIWVFTTESARFAPPEMLTAFDEQVAQKIALEEESKAKQAEDGKVVTIKVALEQGTPSMDLNYKIGTDPVLAAEKFIQENNLAISFLDEIVEFIKTNIPEANNVPSSVPRPTQRSQLNGKEWDYVFEITVDDGRKLQLPYNADEDPQFAAQRFVEENNLPIQFLQKVTDFLRSQVPAATPVPYYDPFTGEGRYVPGAASGAGGGGGGYVDPFTGGGRYVPGSGSHSNGGSHAGGADPLTGSGRYVPGTPTTITPNSCRPIDKKRPLGELVPLKEYFQFNIEQSSAKAMEKLKECNSLQAENRLSDEQLAALETLMSTKIVHVKDVHVAALEVGLRWPIDSLVPILDVFRIALIHKDLNKYFCDVETKPRRGRETLQKLQNLLASDPPAPVKILACRSLANATLHLWGRQMLLEGLSDTVRIAVHCLRDPKLPVQLAVTSALANMSLMLLRRTEEEKVDEMGPREDALKATLDGLRPLDSFGSYGQPALIRLLQAIVTFMYGDSALILIAKQNGVVAIVNRMKDAVVEESGKCIARDIVEMTFAV</sequence>
<dbReference type="PROSITE" id="PS51396">
    <property type="entry name" value="PUL"/>
    <property type="match status" value="1"/>
</dbReference>
<keyword evidence="3" id="KW-0963">Cytoplasm</keyword>
<dbReference type="Proteomes" id="UP000887566">
    <property type="component" value="Unplaced"/>
</dbReference>
<proteinExistence type="inferred from homology"/>